<evidence type="ECO:0000313" key="2">
    <source>
        <dbReference type="Proteomes" id="UP000305451"/>
    </source>
</evidence>
<reference evidence="1 2" key="1">
    <citation type="journal article" date="2013" name="Int. J. Syst. Evol. Microbiol.">
        <title>Marinicauda pacifica gen. nov., sp. nov., a prosthecate alphaproteobacterium of the family Hyphomonadaceae isolated from deep seawater.</title>
        <authorList>
            <person name="Zhang X.Y."/>
            <person name="Li G.W."/>
            <person name="Wang C.S."/>
            <person name="Zhang Y.J."/>
            <person name="Xu X.W."/>
            <person name="Li H."/>
            <person name="Liu A."/>
            <person name="Liu C."/>
            <person name="Xie B.B."/>
            <person name="Qin Q.L."/>
            <person name="Xu Z."/>
            <person name="Chen X.L."/>
            <person name="Zhou B.C."/>
            <person name="Zhang Y.Z."/>
        </authorList>
    </citation>
    <scope>NUCLEOTIDE SEQUENCE [LARGE SCALE GENOMIC DNA]</scope>
    <source>
        <strain evidence="1 2">P-1 km-3</strain>
    </source>
</reference>
<keyword evidence="2" id="KW-1185">Reference proteome</keyword>
<dbReference type="InterPro" id="IPR043019">
    <property type="entry name" value="GrlR_sf"/>
</dbReference>
<dbReference type="EMBL" id="SRXV01000001">
    <property type="protein sequence ID" value="TGY93872.1"/>
    <property type="molecule type" value="Genomic_DNA"/>
</dbReference>
<dbReference type="Proteomes" id="UP000305451">
    <property type="component" value="Unassembled WGS sequence"/>
</dbReference>
<proteinExistence type="predicted"/>
<sequence length="107" mass="11847">MKNGLYIARFSTPMDDGAGVIVIHDGEVRGGDSGMYYFGTVTHTDDKLQVKMRVRRHYEAAISVVGDFEQFELTLTGKPKGETFVFEGRADRVPSMRFTATLVPAAI</sequence>
<dbReference type="RefSeq" id="WP_135943067.1">
    <property type="nucleotide sequence ID" value="NZ_BMEI01000001.1"/>
</dbReference>
<comment type="caution">
    <text evidence="1">The sequence shown here is derived from an EMBL/GenBank/DDBJ whole genome shotgun (WGS) entry which is preliminary data.</text>
</comment>
<gene>
    <name evidence="1" type="ORF">E5162_00845</name>
</gene>
<organism evidence="1 2">
    <name type="scientific">Marinicauda pacifica</name>
    <dbReference type="NCBI Taxonomy" id="1133559"/>
    <lineage>
        <taxon>Bacteria</taxon>
        <taxon>Pseudomonadati</taxon>
        <taxon>Pseudomonadota</taxon>
        <taxon>Alphaproteobacteria</taxon>
        <taxon>Maricaulales</taxon>
        <taxon>Maricaulaceae</taxon>
        <taxon>Marinicauda</taxon>
    </lineage>
</organism>
<dbReference type="AlphaFoldDB" id="A0A4S2HE53"/>
<dbReference type="OrthoDB" id="7856226at2"/>
<name>A0A4S2HE53_9PROT</name>
<accession>A0A4S2HE53</accession>
<evidence type="ECO:0000313" key="1">
    <source>
        <dbReference type="EMBL" id="TGY93872.1"/>
    </source>
</evidence>
<dbReference type="Gene3D" id="2.40.128.380">
    <property type="entry name" value="T3SS negative regulator GrlR"/>
    <property type="match status" value="1"/>
</dbReference>
<evidence type="ECO:0008006" key="3">
    <source>
        <dbReference type="Google" id="ProtNLM"/>
    </source>
</evidence>
<protein>
    <recommendedName>
        <fullName evidence="3">Negative regulator GrlR</fullName>
    </recommendedName>
</protein>